<feature type="transmembrane region" description="Helical" evidence="6">
    <location>
        <begin position="275"/>
        <end position="293"/>
    </location>
</feature>
<feature type="transmembrane region" description="Helical" evidence="6">
    <location>
        <begin position="328"/>
        <end position="352"/>
    </location>
</feature>
<comment type="caution">
    <text evidence="8">The sequence shown here is derived from an EMBL/GenBank/DDBJ whole genome shotgun (WGS) entry which is preliminary data.</text>
</comment>
<feature type="transmembrane region" description="Helical" evidence="6">
    <location>
        <begin position="712"/>
        <end position="732"/>
    </location>
</feature>
<dbReference type="EMBL" id="VWPK01000007">
    <property type="protein sequence ID" value="KAA5613250.1"/>
    <property type="molecule type" value="Genomic_DNA"/>
</dbReference>
<keyword evidence="4 6" id="KW-1133">Transmembrane helix</keyword>
<gene>
    <name evidence="8" type="ORF">F1189_06030</name>
</gene>
<reference evidence="8 9" key="1">
    <citation type="submission" date="2019-09" db="EMBL/GenBank/DDBJ databases">
        <title>Genome sequence of Rhodovastum atsumiense, a diverse member of the Acetobacteraceae family of non-sulfur purple photosynthetic bacteria.</title>
        <authorList>
            <person name="Meyer T."/>
            <person name="Kyndt J."/>
        </authorList>
    </citation>
    <scope>NUCLEOTIDE SEQUENCE [LARGE SCALE GENOMIC DNA]</scope>
    <source>
        <strain evidence="8 9">DSM 21279</strain>
    </source>
</reference>
<dbReference type="InterPro" id="IPR050545">
    <property type="entry name" value="Mycobact_MmpL"/>
</dbReference>
<dbReference type="Gene3D" id="1.20.1640.10">
    <property type="entry name" value="Multidrug efflux transporter AcrB transmembrane domain"/>
    <property type="match status" value="2"/>
</dbReference>
<dbReference type="PANTHER" id="PTHR33406:SF13">
    <property type="entry name" value="MEMBRANE PROTEIN YDFJ"/>
    <property type="match status" value="1"/>
</dbReference>
<keyword evidence="3 6" id="KW-0812">Transmembrane</keyword>
<protein>
    <submittedName>
        <fullName evidence="8">MMPL family transporter</fullName>
    </submittedName>
</protein>
<feature type="transmembrane region" description="Helical" evidence="6">
    <location>
        <begin position="404"/>
        <end position="428"/>
    </location>
</feature>
<sequence length="864" mass="90447">MSLSRLLATFAEGCRRRAILVLVGALLLTTLSGWLAATRLGVTTDTDTLFASSLPWRQRAMAMDRAFPQFTDLLVAVVDAAIPEQAEQTAAALAQALSSDTTHFRSVRQPDASPYFDANGLMFLDEATLNELMERTIDAQPFLGQLIADPSARGLFAALGLLGMGVDRGQADLAPVRSALEAFRRTLADAAAGKPRPLSWQTLLGGKLVDLAGQYRFVLVQPKLDHGALAPGGAATDAIRAAAAQLPWVKAGQAHVRITGSVALADEEFATVAEGAVAGMIGSMLLVTLWLVLAVRSWRLIVPILLTLGLGLALTTGFAALVVGTLNLVSVAFAILFVGIAVDFAIQFCVRYREMRLQAGEPVAALQMTAARVGPQILVAAAATAAGFLAFVPTDFSGVAELGLIAGAGMVIAFACTLGFLPAALALFRPRGEQAEIGFAWAGLLETQLVRRRGPVLAIFAALAVAGAVLLPRLAFDSDPLHTKNPHTEAMRTLSDLMESPLTNPYTIDIIAPSQAEADALAVKLRKLPLVEDALTLSSLVPENQPAKLAVIADAASILTATLAPRSPAAPVSAADLRLAAKAALSNLERAAAKAPDTPVPGIVEALRRLVAAPDPVLLETDAALTRYLPLQLGRLRTALDAKPVTLASIPQDIARDWRLPDGRARVQVLPRAQARDSVGLHAFVAEVQGIAPEAAGSAVTIVGSATTIVGAFRSAALLALGAIAIILALVLRRVIDVLLVMAPLLLAALMTVVGATVWQLPLNFANIIALPLLLGVGVSFNIYFVMNWRAGADRFLGTATARAIIFSALTTGTAFGSLALSAHPGTASMGDLLMLSLGCTLIATLLFVPTLLRALNLWSRGSR</sequence>
<keyword evidence="2" id="KW-1003">Cell membrane</keyword>
<dbReference type="NCBIfam" id="TIGR03480">
    <property type="entry name" value="HpnN"/>
    <property type="match status" value="1"/>
</dbReference>
<evidence type="ECO:0000259" key="7">
    <source>
        <dbReference type="Pfam" id="PF03176"/>
    </source>
</evidence>
<feature type="transmembrane region" description="Helical" evidence="6">
    <location>
        <begin position="739"/>
        <end position="759"/>
    </location>
</feature>
<feature type="transmembrane region" description="Helical" evidence="6">
    <location>
        <begin position="797"/>
        <end position="821"/>
    </location>
</feature>
<proteinExistence type="predicted"/>
<evidence type="ECO:0000256" key="4">
    <source>
        <dbReference type="ARBA" id="ARBA00022989"/>
    </source>
</evidence>
<dbReference type="RefSeq" id="WP_150039745.1">
    <property type="nucleotide sequence ID" value="NZ_OW485601.1"/>
</dbReference>
<comment type="subcellular location">
    <subcellularLocation>
        <location evidence="1">Cell membrane</location>
        <topology evidence="1">Multi-pass membrane protein</topology>
    </subcellularLocation>
</comment>
<organism evidence="8 9">
    <name type="scientific">Rhodovastum atsumiense</name>
    <dbReference type="NCBI Taxonomy" id="504468"/>
    <lineage>
        <taxon>Bacteria</taxon>
        <taxon>Pseudomonadati</taxon>
        <taxon>Pseudomonadota</taxon>
        <taxon>Alphaproteobacteria</taxon>
        <taxon>Acetobacterales</taxon>
        <taxon>Acetobacteraceae</taxon>
        <taxon>Rhodovastum</taxon>
    </lineage>
</organism>
<dbReference type="SUPFAM" id="SSF82866">
    <property type="entry name" value="Multidrug efflux transporter AcrB transmembrane domain"/>
    <property type="match status" value="2"/>
</dbReference>
<dbReference type="PANTHER" id="PTHR33406">
    <property type="entry name" value="MEMBRANE PROTEIN MJ1562-RELATED"/>
    <property type="match status" value="1"/>
</dbReference>
<evidence type="ECO:0000256" key="3">
    <source>
        <dbReference type="ARBA" id="ARBA00022692"/>
    </source>
</evidence>
<feature type="transmembrane region" description="Helical" evidence="6">
    <location>
        <begin position="373"/>
        <end position="392"/>
    </location>
</feature>
<dbReference type="AlphaFoldDB" id="A0A5M6IY27"/>
<dbReference type="OrthoDB" id="7518665at2"/>
<feature type="transmembrane region" description="Helical" evidence="6">
    <location>
        <begin position="833"/>
        <end position="856"/>
    </location>
</feature>
<keyword evidence="9" id="KW-1185">Reference proteome</keyword>
<dbReference type="GO" id="GO:0005886">
    <property type="term" value="C:plasma membrane"/>
    <property type="evidence" value="ECO:0007669"/>
    <property type="project" value="UniProtKB-SubCell"/>
</dbReference>
<dbReference type="InterPro" id="IPR004869">
    <property type="entry name" value="MMPL_dom"/>
</dbReference>
<dbReference type="Pfam" id="PF03176">
    <property type="entry name" value="MMPL"/>
    <property type="match status" value="2"/>
</dbReference>
<evidence type="ECO:0000313" key="9">
    <source>
        <dbReference type="Proteomes" id="UP000325255"/>
    </source>
</evidence>
<evidence type="ECO:0000256" key="5">
    <source>
        <dbReference type="ARBA" id="ARBA00023136"/>
    </source>
</evidence>
<evidence type="ECO:0000256" key="6">
    <source>
        <dbReference type="SAM" id="Phobius"/>
    </source>
</evidence>
<feature type="domain" description="Membrane transport protein MMPL" evidence="7">
    <location>
        <begin position="233"/>
        <end position="431"/>
    </location>
</feature>
<feature type="domain" description="Membrane transport protein MMPL" evidence="7">
    <location>
        <begin position="661"/>
        <end position="856"/>
    </location>
</feature>
<evidence type="ECO:0000313" key="8">
    <source>
        <dbReference type="EMBL" id="KAA5613250.1"/>
    </source>
</evidence>
<evidence type="ECO:0000256" key="1">
    <source>
        <dbReference type="ARBA" id="ARBA00004651"/>
    </source>
</evidence>
<feature type="transmembrane region" description="Helical" evidence="6">
    <location>
        <begin position="300"/>
        <end position="322"/>
    </location>
</feature>
<dbReference type="InterPro" id="IPR017841">
    <property type="entry name" value="Hopanoid_biosynth_HpnN"/>
</dbReference>
<evidence type="ECO:0000256" key="2">
    <source>
        <dbReference type="ARBA" id="ARBA00022475"/>
    </source>
</evidence>
<dbReference type="Proteomes" id="UP000325255">
    <property type="component" value="Unassembled WGS sequence"/>
</dbReference>
<feature type="transmembrane region" description="Helical" evidence="6">
    <location>
        <begin position="456"/>
        <end position="476"/>
    </location>
</feature>
<keyword evidence="5 6" id="KW-0472">Membrane</keyword>
<name>A0A5M6IY27_9PROT</name>
<feature type="transmembrane region" description="Helical" evidence="6">
    <location>
        <begin position="765"/>
        <end position="785"/>
    </location>
</feature>
<accession>A0A5M6IY27</accession>